<protein>
    <submittedName>
        <fullName evidence="1">Uncharacterized protein</fullName>
    </submittedName>
</protein>
<keyword evidence="2" id="KW-1185">Reference proteome</keyword>
<comment type="caution">
    <text evidence="1">The sequence shown here is derived from an EMBL/GenBank/DDBJ whole genome shotgun (WGS) entry which is preliminary data.</text>
</comment>
<name>A0AAV6UP52_9ARAC</name>
<sequence length="141" mass="16952">MMDKYFMLSTQDFDLKTLSYTVRAYKRLQEPSCIKLRRYINSNPNHVTSKKESTSERIRMRYFFVCVRSSYVSSRVPLFVEQDTGAYLQSYVDKEGAYQEKQCLRNGRRWQTEYEAVLKNERFRMSNVKYRLGRGRVTFNS</sequence>
<dbReference type="Proteomes" id="UP000827092">
    <property type="component" value="Unassembled WGS sequence"/>
</dbReference>
<accession>A0AAV6UP52</accession>
<proteinExistence type="predicted"/>
<evidence type="ECO:0000313" key="2">
    <source>
        <dbReference type="Proteomes" id="UP000827092"/>
    </source>
</evidence>
<gene>
    <name evidence="1" type="ORF">JTE90_005487</name>
</gene>
<reference evidence="1 2" key="1">
    <citation type="journal article" date="2022" name="Nat. Ecol. Evol.">
        <title>A masculinizing supergene underlies an exaggerated male reproductive morph in a spider.</title>
        <authorList>
            <person name="Hendrickx F."/>
            <person name="De Corte Z."/>
            <person name="Sonet G."/>
            <person name="Van Belleghem S.M."/>
            <person name="Kostlbacher S."/>
            <person name="Vangestel C."/>
        </authorList>
    </citation>
    <scope>NUCLEOTIDE SEQUENCE [LARGE SCALE GENOMIC DNA]</scope>
    <source>
        <strain evidence="1">W744_W776</strain>
    </source>
</reference>
<dbReference type="EMBL" id="JAFNEN010000338">
    <property type="protein sequence ID" value="KAG8185360.1"/>
    <property type="molecule type" value="Genomic_DNA"/>
</dbReference>
<evidence type="ECO:0000313" key="1">
    <source>
        <dbReference type="EMBL" id="KAG8185360.1"/>
    </source>
</evidence>
<dbReference type="AlphaFoldDB" id="A0AAV6UP52"/>
<organism evidence="1 2">
    <name type="scientific">Oedothorax gibbosus</name>
    <dbReference type="NCBI Taxonomy" id="931172"/>
    <lineage>
        <taxon>Eukaryota</taxon>
        <taxon>Metazoa</taxon>
        <taxon>Ecdysozoa</taxon>
        <taxon>Arthropoda</taxon>
        <taxon>Chelicerata</taxon>
        <taxon>Arachnida</taxon>
        <taxon>Araneae</taxon>
        <taxon>Araneomorphae</taxon>
        <taxon>Entelegynae</taxon>
        <taxon>Araneoidea</taxon>
        <taxon>Linyphiidae</taxon>
        <taxon>Erigoninae</taxon>
        <taxon>Oedothorax</taxon>
    </lineage>
</organism>